<organism evidence="3 4">
    <name type="scientific">Funiculus sociatus GB2-A5</name>
    <dbReference type="NCBI Taxonomy" id="2933946"/>
    <lineage>
        <taxon>Bacteria</taxon>
        <taxon>Bacillati</taxon>
        <taxon>Cyanobacteriota</taxon>
        <taxon>Cyanophyceae</taxon>
        <taxon>Coleofasciculales</taxon>
        <taxon>Coleofasciculaceae</taxon>
        <taxon>Funiculus</taxon>
    </lineage>
</organism>
<feature type="domain" description="Histidine kinase/HSP90-like ATPase" evidence="2">
    <location>
        <begin position="15"/>
        <end position="145"/>
    </location>
</feature>
<keyword evidence="1" id="KW-0418">Kinase</keyword>
<dbReference type="SUPFAM" id="SSF55874">
    <property type="entry name" value="ATPase domain of HSP90 chaperone/DNA topoisomerase II/histidine kinase"/>
    <property type="match status" value="1"/>
</dbReference>
<evidence type="ECO:0000256" key="1">
    <source>
        <dbReference type="ARBA" id="ARBA00022527"/>
    </source>
</evidence>
<dbReference type="InterPro" id="IPR050267">
    <property type="entry name" value="Anti-sigma-factor_SerPK"/>
</dbReference>
<dbReference type="RefSeq" id="WP_190417888.1">
    <property type="nucleotide sequence ID" value="NZ_JAMPKK010000056.1"/>
</dbReference>
<keyword evidence="4" id="KW-1185">Reference proteome</keyword>
<proteinExistence type="predicted"/>
<dbReference type="Pfam" id="PF13581">
    <property type="entry name" value="HATPase_c_2"/>
    <property type="match status" value="1"/>
</dbReference>
<dbReference type="Proteomes" id="UP001442494">
    <property type="component" value="Unassembled WGS sequence"/>
</dbReference>
<evidence type="ECO:0000259" key="2">
    <source>
        <dbReference type="Pfam" id="PF13581"/>
    </source>
</evidence>
<evidence type="ECO:0000313" key="3">
    <source>
        <dbReference type="EMBL" id="MEP0866986.1"/>
    </source>
</evidence>
<comment type="caution">
    <text evidence="3">The sequence shown here is derived from an EMBL/GenBank/DDBJ whole genome shotgun (WGS) entry which is preliminary data.</text>
</comment>
<dbReference type="InterPro" id="IPR036890">
    <property type="entry name" value="HATPase_C_sf"/>
</dbReference>
<dbReference type="PANTHER" id="PTHR35526:SF3">
    <property type="entry name" value="ANTI-SIGMA-F FACTOR RSBW"/>
    <property type="match status" value="1"/>
</dbReference>
<keyword evidence="3" id="KW-0067">ATP-binding</keyword>
<dbReference type="Gene3D" id="3.30.565.10">
    <property type="entry name" value="Histidine kinase-like ATPase, C-terminal domain"/>
    <property type="match status" value="1"/>
</dbReference>
<protein>
    <submittedName>
        <fullName evidence="3">ATP-binding protein</fullName>
    </submittedName>
</protein>
<accession>A0ABV0JUA7</accession>
<keyword evidence="1" id="KW-0723">Serine/threonine-protein kinase</keyword>
<name>A0ABV0JUA7_9CYAN</name>
<evidence type="ECO:0000313" key="4">
    <source>
        <dbReference type="Proteomes" id="UP001442494"/>
    </source>
</evidence>
<dbReference type="PANTHER" id="PTHR35526">
    <property type="entry name" value="ANTI-SIGMA-F FACTOR RSBW-RELATED"/>
    <property type="match status" value="1"/>
</dbReference>
<keyword evidence="3" id="KW-0547">Nucleotide-binding</keyword>
<keyword evidence="1" id="KW-0808">Transferase</keyword>
<sequence length="150" mass="17905">MQKEQPLVQSRLQVETDLNALTEVLQWFEQLTLPLLPYELWWQCQVALTEGFTNAVRHAHKDLPQNTPIEIQVKVFASYLEMRIWDYGERFDLEAKLQSKLSLLNQKDFDPLENEGGRGLIFMQQFTDELCYIRMSDRRNCLLMRRKILR</sequence>
<dbReference type="InterPro" id="IPR003594">
    <property type="entry name" value="HATPase_dom"/>
</dbReference>
<dbReference type="EMBL" id="JAMPKK010000056">
    <property type="protein sequence ID" value="MEP0866986.1"/>
    <property type="molecule type" value="Genomic_DNA"/>
</dbReference>
<dbReference type="GO" id="GO:0005524">
    <property type="term" value="F:ATP binding"/>
    <property type="evidence" value="ECO:0007669"/>
    <property type="project" value="UniProtKB-KW"/>
</dbReference>
<reference evidence="3 4" key="1">
    <citation type="submission" date="2022-04" db="EMBL/GenBank/DDBJ databases">
        <title>Positive selection, recombination, and allopatry shape intraspecific diversity of widespread and dominant cyanobacteria.</title>
        <authorList>
            <person name="Wei J."/>
            <person name="Shu W."/>
            <person name="Hu C."/>
        </authorList>
    </citation>
    <scope>NUCLEOTIDE SEQUENCE [LARGE SCALE GENOMIC DNA]</scope>
    <source>
        <strain evidence="3 4">GB2-A5</strain>
    </source>
</reference>
<dbReference type="CDD" id="cd16936">
    <property type="entry name" value="HATPase_RsbW-like"/>
    <property type="match status" value="1"/>
</dbReference>
<gene>
    <name evidence="3" type="ORF">NDI37_21265</name>
</gene>